<dbReference type="EMBL" id="BARW01014757">
    <property type="protein sequence ID" value="GAI79597.1"/>
    <property type="molecule type" value="Genomic_DNA"/>
</dbReference>
<organism evidence="3">
    <name type="scientific">marine sediment metagenome</name>
    <dbReference type="NCBI Taxonomy" id="412755"/>
    <lineage>
        <taxon>unclassified sequences</taxon>
        <taxon>metagenomes</taxon>
        <taxon>ecological metagenomes</taxon>
    </lineage>
</organism>
<evidence type="ECO:0000259" key="2">
    <source>
        <dbReference type="PROSITE" id="PS51913"/>
    </source>
</evidence>
<dbReference type="InterPro" id="IPR007759">
    <property type="entry name" value="Asxl_HARE-HTH"/>
</dbReference>
<reference evidence="3" key="1">
    <citation type="journal article" date="2014" name="Front. Microbiol.">
        <title>High frequency of phylogenetically diverse reductive dehalogenase-homologous genes in deep subseafloor sedimentary metagenomes.</title>
        <authorList>
            <person name="Kawai M."/>
            <person name="Futagami T."/>
            <person name="Toyoda A."/>
            <person name="Takaki Y."/>
            <person name="Nishi S."/>
            <person name="Hori S."/>
            <person name="Arai W."/>
            <person name="Tsubouchi T."/>
            <person name="Morono Y."/>
            <person name="Uchiyama I."/>
            <person name="Ito T."/>
            <person name="Fujiyama A."/>
            <person name="Inagaki F."/>
            <person name="Takami H."/>
        </authorList>
    </citation>
    <scope>NUCLEOTIDE SEQUENCE</scope>
    <source>
        <strain evidence="3">Expedition CK06-06</strain>
    </source>
</reference>
<evidence type="ECO:0000313" key="3">
    <source>
        <dbReference type="EMBL" id="GAI79597.1"/>
    </source>
</evidence>
<protein>
    <recommendedName>
        <fullName evidence="2">HTH HARE-type domain-containing protein</fullName>
    </recommendedName>
</protein>
<feature type="non-terminal residue" evidence="3">
    <location>
        <position position="1"/>
    </location>
</feature>
<name>X1RFV0_9ZZZZ</name>
<dbReference type="Pfam" id="PF05066">
    <property type="entry name" value="HARE-HTH"/>
    <property type="match status" value="1"/>
</dbReference>
<feature type="domain" description="HTH HARE-type" evidence="2">
    <location>
        <begin position="1"/>
        <end position="40"/>
    </location>
</feature>
<proteinExistence type="predicted"/>
<accession>X1RFV0</accession>
<comment type="caution">
    <text evidence="3">The sequence shown here is derived from an EMBL/GenBank/DDBJ whole genome shotgun (WGS) entry which is preliminary data.</text>
</comment>
<keyword evidence="1" id="KW-0804">Transcription</keyword>
<gene>
    <name evidence="3" type="ORF">S12H4_26070</name>
</gene>
<sequence length="61" mass="6696">ADGKTPDATMGAAIYADIKQKKEKSLFVKVKSGLFGLREWDEEAKEGKDETITHSKSPAEI</sequence>
<evidence type="ECO:0000256" key="1">
    <source>
        <dbReference type="ARBA" id="ARBA00023163"/>
    </source>
</evidence>
<dbReference type="AlphaFoldDB" id="X1RFV0"/>
<dbReference type="GO" id="GO:0006355">
    <property type="term" value="P:regulation of DNA-templated transcription"/>
    <property type="evidence" value="ECO:0007669"/>
    <property type="project" value="InterPro"/>
</dbReference>
<dbReference type="PROSITE" id="PS51913">
    <property type="entry name" value="HTH_HARE"/>
    <property type="match status" value="1"/>
</dbReference>